<evidence type="ECO:0000256" key="6">
    <source>
        <dbReference type="ARBA" id="ARBA00023136"/>
    </source>
</evidence>
<keyword evidence="4 7" id="KW-0812">Transmembrane</keyword>
<organism evidence="10 11">
    <name type="scientific">Brevibacterium siliguriense</name>
    <dbReference type="NCBI Taxonomy" id="1136497"/>
    <lineage>
        <taxon>Bacteria</taxon>
        <taxon>Bacillati</taxon>
        <taxon>Actinomycetota</taxon>
        <taxon>Actinomycetes</taxon>
        <taxon>Micrococcales</taxon>
        <taxon>Brevibacteriaceae</taxon>
        <taxon>Brevibacterium</taxon>
    </lineage>
</organism>
<comment type="subcellular location">
    <subcellularLocation>
        <location evidence="1 7">Cell membrane</location>
        <topology evidence="1 7">Multi-pass membrane protein</topology>
    </subcellularLocation>
</comment>
<dbReference type="Pfam" id="PF09335">
    <property type="entry name" value="VTT_dom"/>
    <property type="match status" value="1"/>
</dbReference>
<gene>
    <name evidence="10" type="ORF">SAMN04489752_0387</name>
</gene>
<dbReference type="GO" id="GO:0005886">
    <property type="term" value="C:plasma membrane"/>
    <property type="evidence" value="ECO:0007669"/>
    <property type="project" value="UniProtKB-SubCell"/>
</dbReference>
<evidence type="ECO:0000313" key="11">
    <source>
        <dbReference type="Proteomes" id="UP000199597"/>
    </source>
</evidence>
<dbReference type="RefSeq" id="WP_092009535.1">
    <property type="nucleotide sequence ID" value="NZ_LT629766.1"/>
</dbReference>
<evidence type="ECO:0000256" key="2">
    <source>
        <dbReference type="ARBA" id="ARBA00008640"/>
    </source>
</evidence>
<evidence type="ECO:0000256" key="5">
    <source>
        <dbReference type="ARBA" id="ARBA00022989"/>
    </source>
</evidence>
<protein>
    <recommendedName>
        <fullName evidence="7">TVP38/TMEM64 family membrane protein</fullName>
    </recommendedName>
</protein>
<keyword evidence="6 7" id="KW-0472">Membrane</keyword>
<evidence type="ECO:0000256" key="3">
    <source>
        <dbReference type="ARBA" id="ARBA00022475"/>
    </source>
</evidence>
<comment type="similarity">
    <text evidence="2 7">Belongs to the TVP38/TMEM64 family.</text>
</comment>
<feature type="transmembrane region" description="Helical" evidence="7">
    <location>
        <begin position="95"/>
        <end position="120"/>
    </location>
</feature>
<evidence type="ECO:0000313" key="10">
    <source>
        <dbReference type="EMBL" id="SDR83630.1"/>
    </source>
</evidence>
<dbReference type="EMBL" id="LT629766">
    <property type="protein sequence ID" value="SDR83630.1"/>
    <property type="molecule type" value="Genomic_DNA"/>
</dbReference>
<keyword evidence="3 7" id="KW-1003">Cell membrane</keyword>
<evidence type="ECO:0000259" key="9">
    <source>
        <dbReference type="Pfam" id="PF09335"/>
    </source>
</evidence>
<feature type="domain" description="VTT" evidence="9">
    <location>
        <begin position="83"/>
        <end position="199"/>
    </location>
</feature>
<name>A0A1H1MAC3_9MICO</name>
<dbReference type="InterPro" id="IPR015414">
    <property type="entry name" value="TMEM64"/>
</dbReference>
<evidence type="ECO:0000256" key="7">
    <source>
        <dbReference type="RuleBase" id="RU366058"/>
    </source>
</evidence>
<dbReference type="AlphaFoldDB" id="A0A1H1MAC3"/>
<feature type="transmembrane region" description="Helical" evidence="7">
    <location>
        <begin position="28"/>
        <end position="48"/>
    </location>
</feature>
<keyword evidence="5 7" id="KW-1133">Transmembrane helix</keyword>
<evidence type="ECO:0000256" key="8">
    <source>
        <dbReference type="SAM" id="MobiDB-lite"/>
    </source>
</evidence>
<feature type="transmembrane region" description="Helical" evidence="7">
    <location>
        <begin position="207"/>
        <end position="225"/>
    </location>
</feature>
<dbReference type="PANTHER" id="PTHR12677">
    <property type="entry name" value="GOLGI APPARATUS MEMBRANE PROTEIN TVP38-RELATED"/>
    <property type="match status" value="1"/>
</dbReference>
<proteinExistence type="inferred from homology"/>
<feature type="transmembrane region" description="Helical" evidence="7">
    <location>
        <begin position="60"/>
        <end position="83"/>
    </location>
</feature>
<evidence type="ECO:0000256" key="1">
    <source>
        <dbReference type="ARBA" id="ARBA00004651"/>
    </source>
</evidence>
<dbReference type="Proteomes" id="UP000199597">
    <property type="component" value="Chromosome I"/>
</dbReference>
<sequence length="256" mass="27488">MPGYEDSSPAEWSPRPRQGRERLDWSTILRNIALALAVLAGLWAVFNVRLPSVDVLQDDIAAAGFWGFAVFVLIYMGVAATPIPVTIMATAGGLIFGLPFGTLLSMVGVVGGCWIGYWIARALGRDTVLRLLGSHAETIESKLTGGGFYAVCALRLMPGFPYWPVNYGSGALGIDNRTFLSATVISSLPGQLSLVAVGAFIGEPNVINGIAVSISWTLVIALTIITMRRWKRTRDAENSKNATTGIPGDEDHHRTQ</sequence>
<reference evidence="11" key="1">
    <citation type="submission" date="2016-10" db="EMBL/GenBank/DDBJ databases">
        <authorList>
            <person name="Varghese N."/>
            <person name="Submissions S."/>
        </authorList>
    </citation>
    <scope>NUCLEOTIDE SEQUENCE [LARGE SCALE GENOMIC DNA]</scope>
    <source>
        <strain evidence="11">DSM 23676</strain>
    </source>
</reference>
<evidence type="ECO:0000256" key="4">
    <source>
        <dbReference type="ARBA" id="ARBA00022692"/>
    </source>
</evidence>
<feature type="transmembrane region" description="Helical" evidence="7">
    <location>
        <begin position="179"/>
        <end position="201"/>
    </location>
</feature>
<feature type="region of interest" description="Disordered" evidence="8">
    <location>
        <begin position="236"/>
        <end position="256"/>
    </location>
</feature>
<dbReference type="STRING" id="1136497.SAMN04489752_0387"/>
<accession>A0A1H1MAC3</accession>
<dbReference type="InterPro" id="IPR032816">
    <property type="entry name" value="VTT_dom"/>
</dbReference>
<keyword evidence="11" id="KW-1185">Reference proteome</keyword>
<dbReference type="PANTHER" id="PTHR12677:SF59">
    <property type="entry name" value="GOLGI APPARATUS MEMBRANE PROTEIN TVP38-RELATED"/>
    <property type="match status" value="1"/>
</dbReference>
<dbReference type="OrthoDB" id="5242213at2"/>